<comment type="caution">
    <text evidence="1">The sequence shown here is derived from an EMBL/GenBank/DDBJ whole genome shotgun (WGS) entry which is preliminary data.</text>
</comment>
<dbReference type="Gramene" id="rna47126">
    <property type="protein sequence ID" value="RHN40883.1"/>
    <property type="gene ID" value="gene47126"/>
</dbReference>
<dbReference type="Proteomes" id="UP000265566">
    <property type="component" value="Chromosome 8"/>
</dbReference>
<evidence type="ECO:0000313" key="2">
    <source>
        <dbReference type="Proteomes" id="UP000265566"/>
    </source>
</evidence>
<protein>
    <submittedName>
        <fullName evidence="1">Uncharacterized protein</fullName>
    </submittedName>
</protein>
<accession>A0A396GK29</accession>
<dbReference type="AlphaFoldDB" id="A0A396GK29"/>
<dbReference type="EMBL" id="PSQE01000008">
    <property type="protein sequence ID" value="RHN40883.1"/>
    <property type="molecule type" value="Genomic_DNA"/>
</dbReference>
<organism evidence="1 2">
    <name type="scientific">Medicago truncatula</name>
    <name type="common">Barrel medic</name>
    <name type="synonym">Medicago tribuloides</name>
    <dbReference type="NCBI Taxonomy" id="3880"/>
    <lineage>
        <taxon>Eukaryota</taxon>
        <taxon>Viridiplantae</taxon>
        <taxon>Streptophyta</taxon>
        <taxon>Embryophyta</taxon>
        <taxon>Tracheophyta</taxon>
        <taxon>Spermatophyta</taxon>
        <taxon>Magnoliopsida</taxon>
        <taxon>eudicotyledons</taxon>
        <taxon>Gunneridae</taxon>
        <taxon>Pentapetalae</taxon>
        <taxon>rosids</taxon>
        <taxon>fabids</taxon>
        <taxon>Fabales</taxon>
        <taxon>Fabaceae</taxon>
        <taxon>Papilionoideae</taxon>
        <taxon>50 kb inversion clade</taxon>
        <taxon>NPAAA clade</taxon>
        <taxon>Hologalegina</taxon>
        <taxon>IRL clade</taxon>
        <taxon>Trifolieae</taxon>
        <taxon>Medicago</taxon>
    </lineage>
</organism>
<gene>
    <name evidence="1" type="ORF">MtrunA17_Chr8g0359901</name>
</gene>
<evidence type="ECO:0000313" key="1">
    <source>
        <dbReference type="EMBL" id="RHN40883.1"/>
    </source>
</evidence>
<sequence length="44" mass="4997">MEPTLSDWNTDKHKCFQETVELGPFEILLCIYIEACSGSIVSTF</sequence>
<reference evidence="2" key="1">
    <citation type="journal article" date="2018" name="Nat. Plants">
        <title>Whole-genome landscape of Medicago truncatula symbiotic genes.</title>
        <authorList>
            <person name="Pecrix Y."/>
            <person name="Staton S.E."/>
            <person name="Sallet E."/>
            <person name="Lelandais-Briere C."/>
            <person name="Moreau S."/>
            <person name="Carrere S."/>
            <person name="Blein T."/>
            <person name="Jardinaud M.F."/>
            <person name="Latrasse D."/>
            <person name="Zouine M."/>
            <person name="Zahm M."/>
            <person name="Kreplak J."/>
            <person name="Mayjonade B."/>
            <person name="Satge C."/>
            <person name="Perez M."/>
            <person name="Cauet S."/>
            <person name="Marande W."/>
            <person name="Chantry-Darmon C."/>
            <person name="Lopez-Roques C."/>
            <person name="Bouchez O."/>
            <person name="Berard A."/>
            <person name="Debelle F."/>
            <person name="Munos S."/>
            <person name="Bendahmane A."/>
            <person name="Berges H."/>
            <person name="Niebel A."/>
            <person name="Buitink J."/>
            <person name="Frugier F."/>
            <person name="Benhamed M."/>
            <person name="Crespi M."/>
            <person name="Gouzy J."/>
            <person name="Gamas P."/>
        </authorList>
    </citation>
    <scope>NUCLEOTIDE SEQUENCE [LARGE SCALE GENOMIC DNA]</scope>
    <source>
        <strain evidence="2">cv. Jemalong A17</strain>
    </source>
</reference>
<proteinExistence type="predicted"/>
<name>A0A396GK29_MEDTR</name>